<dbReference type="GO" id="GO:0006402">
    <property type="term" value="P:mRNA catabolic process"/>
    <property type="evidence" value="ECO:0007669"/>
    <property type="project" value="TreeGrafter"/>
</dbReference>
<dbReference type="RefSeq" id="WP_067971468.1">
    <property type="nucleotide sequence ID" value="NZ_CAJHKM010000003.1"/>
</dbReference>
<dbReference type="GeneID" id="92902495"/>
<dbReference type="EMBL" id="CP014160">
    <property type="protein sequence ID" value="AMB93302.1"/>
    <property type="molecule type" value="Genomic_DNA"/>
</dbReference>
<dbReference type="EMBL" id="PKGY01000001">
    <property type="protein sequence ID" value="PKZ23092.1"/>
    <property type="molecule type" value="Genomic_DNA"/>
</dbReference>
<dbReference type="GO" id="GO:0003677">
    <property type="term" value="F:DNA binding"/>
    <property type="evidence" value="ECO:0007669"/>
    <property type="project" value="InterPro"/>
</dbReference>
<dbReference type="GO" id="GO:0016075">
    <property type="term" value="P:rRNA catabolic process"/>
    <property type="evidence" value="ECO:0007669"/>
    <property type="project" value="TreeGrafter"/>
</dbReference>
<name>A0A0X8F9K9_9LACT</name>
<dbReference type="SUPFAM" id="SSF50118">
    <property type="entry name" value="Cell growth inhibitor/plasmid maintenance toxic component"/>
    <property type="match status" value="1"/>
</dbReference>
<dbReference type="InterPro" id="IPR011067">
    <property type="entry name" value="Plasmid_toxin/cell-grow_inhib"/>
</dbReference>
<accession>A0A0X8F9K9</accession>
<keyword evidence="2" id="KW-1277">Toxin-antitoxin system</keyword>
<evidence type="ECO:0000313" key="3">
    <source>
        <dbReference type="EMBL" id="AMB93302.1"/>
    </source>
</evidence>
<dbReference type="PANTHER" id="PTHR33988">
    <property type="entry name" value="ENDORIBONUCLEASE MAZF-RELATED"/>
    <property type="match status" value="1"/>
</dbReference>
<dbReference type="Proteomes" id="UP000234239">
    <property type="component" value="Unassembled WGS sequence"/>
</dbReference>
<evidence type="ECO:0000313" key="5">
    <source>
        <dbReference type="Proteomes" id="UP000069912"/>
    </source>
</evidence>
<organism evidence="3 5">
    <name type="scientific">Aerococcus sanguinicola</name>
    <dbReference type="NCBI Taxonomy" id="119206"/>
    <lineage>
        <taxon>Bacteria</taxon>
        <taxon>Bacillati</taxon>
        <taxon>Bacillota</taxon>
        <taxon>Bacilli</taxon>
        <taxon>Lactobacillales</taxon>
        <taxon>Aerococcaceae</taxon>
        <taxon>Aerococcus</taxon>
    </lineage>
</organism>
<proteinExistence type="inferred from homology"/>
<dbReference type="Gene3D" id="2.30.30.110">
    <property type="match status" value="1"/>
</dbReference>
<dbReference type="GO" id="GO:0004521">
    <property type="term" value="F:RNA endonuclease activity"/>
    <property type="evidence" value="ECO:0007669"/>
    <property type="project" value="TreeGrafter"/>
</dbReference>
<dbReference type="KEGG" id="asan:AWM72_00210"/>
<protein>
    <submittedName>
        <fullName evidence="4">Type II toxin-antitoxin system PemK/MazF family toxin</fullName>
    </submittedName>
</protein>
<reference evidence="4 6" key="3">
    <citation type="submission" date="2017-12" db="EMBL/GenBank/DDBJ databases">
        <title>Phylogenetic diversity of female urinary microbiome.</title>
        <authorList>
            <person name="Thomas-White K."/>
            <person name="Wolfe A.J."/>
        </authorList>
    </citation>
    <scope>NUCLEOTIDE SEQUENCE [LARGE SCALE GENOMIC DNA]</scope>
    <source>
        <strain evidence="4 6">UMB0139</strain>
    </source>
</reference>
<sequence>MVKQFDIAVIDLDPARGHEKGKTRPVLIVNNEMMTESAGFVWAMPITERPAKYPMDLKLKTEKNAVQGIIDTVQIRCLDYDNRNGRVVDHLVEDLHQDVLDTIMAHIDPEFPQKYTTVHQIMG</sequence>
<evidence type="ECO:0000313" key="4">
    <source>
        <dbReference type="EMBL" id="PKZ23092.1"/>
    </source>
</evidence>
<dbReference type="InterPro" id="IPR003477">
    <property type="entry name" value="PemK-like"/>
</dbReference>
<keyword evidence="5" id="KW-1185">Reference proteome</keyword>
<reference evidence="5" key="2">
    <citation type="submission" date="2016-01" db="EMBL/GenBank/DDBJ databases">
        <title>Six Aerococcus type strain genome sequencing and assembly using PacBio and Illumina Hiseq.</title>
        <authorList>
            <person name="Carkaci D."/>
            <person name="Dargis R."/>
            <person name="Nielsen X.C."/>
            <person name="Skovgaard O."/>
            <person name="Fuursted K."/>
            <person name="Christensen J.J."/>
        </authorList>
    </citation>
    <scope>NUCLEOTIDE SEQUENCE [LARGE SCALE GENOMIC DNA]</scope>
    <source>
        <strain evidence="5">CCUG43001</strain>
    </source>
</reference>
<evidence type="ECO:0000256" key="1">
    <source>
        <dbReference type="ARBA" id="ARBA00007521"/>
    </source>
</evidence>
<reference evidence="3 5" key="1">
    <citation type="journal article" date="2016" name="Genome Announc.">
        <title>Complete Genome Sequences of Aerococcus christensenii CCUG 28831T, Aerococcus sanguinicola CCUG 43001T, Aerococcus urinae CCUG 36881T, Aerococcus urinaeequi CCUG 28094T, Aerococcus urinaehominis CCUG 42038 BT, and Aerococcus viridans CCUG 4311T.</title>
        <authorList>
            <person name="Carkaci D."/>
            <person name="Dargis R."/>
            <person name="Nielsen X.C."/>
            <person name="Skovgaard O."/>
            <person name="Fuursted K."/>
            <person name="Christensen J.J."/>
        </authorList>
    </citation>
    <scope>NUCLEOTIDE SEQUENCE [LARGE SCALE GENOMIC DNA]</scope>
    <source>
        <strain evidence="3 5">CCUG43001</strain>
    </source>
</reference>
<comment type="similarity">
    <text evidence="1">Belongs to the PemK/MazF family.</text>
</comment>
<dbReference type="Proteomes" id="UP000069912">
    <property type="component" value="Chromosome"/>
</dbReference>
<evidence type="ECO:0000313" key="6">
    <source>
        <dbReference type="Proteomes" id="UP000234239"/>
    </source>
</evidence>
<gene>
    <name evidence="3" type="ORF">AWM72_00210</name>
    <name evidence="4" type="ORF">CYJ28_00635</name>
</gene>
<dbReference type="Pfam" id="PF02452">
    <property type="entry name" value="PemK_toxin"/>
    <property type="match status" value="1"/>
</dbReference>
<dbReference type="OrthoDB" id="9808744at2"/>
<evidence type="ECO:0000256" key="2">
    <source>
        <dbReference type="ARBA" id="ARBA00022649"/>
    </source>
</evidence>
<dbReference type="AlphaFoldDB" id="A0A0X8F9K9"/>